<organism evidence="1 2">
    <name type="scientific">Erwinia papayae</name>
    <dbReference type="NCBI Taxonomy" id="206499"/>
    <lineage>
        <taxon>Bacteria</taxon>
        <taxon>Pseudomonadati</taxon>
        <taxon>Pseudomonadota</taxon>
        <taxon>Gammaproteobacteria</taxon>
        <taxon>Enterobacterales</taxon>
        <taxon>Erwiniaceae</taxon>
        <taxon>Erwinia</taxon>
    </lineage>
</organism>
<name>A0ABV3MXV0_9GAMM</name>
<reference evidence="1 2" key="1">
    <citation type="submission" date="2024-07" db="EMBL/GenBank/DDBJ databases">
        <authorList>
            <person name="Dulla G.F.J."/>
            <person name="Delorm J.G."/>
        </authorList>
    </citation>
    <scope>NUCLEOTIDE SEQUENCE [LARGE SCALE GENOMIC DNA]</scope>
    <source>
        <strain evidence="1 2">JGD 233</strain>
    </source>
</reference>
<comment type="caution">
    <text evidence="1">The sequence shown here is derived from an EMBL/GenBank/DDBJ whole genome shotgun (WGS) entry which is preliminary data.</text>
</comment>
<keyword evidence="2" id="KW-1185">Reference proteome</keyword>
<gene>
    <name evidence="1" type="ORF">ABW286_04215</name>
</gene>
<evidence type="ECO:0008006" key="3">
    <source>
        <dbReference type="Google" id="ProtNLM"/>
    </source>
</evidence>
<sequence>MPPYSLNLNPGEWLWKVMNEHARNNPYFATVKASGRR</sequence>
<evidence type="ECO:0000313" key="2">
    <source>
        <dbReference type="Proteomes" id="UP001554567"/>
    </source>
</evidence>
<evidence type="ECO:0000313" key="1">
    <source>
        <dbReference type="EMBL" id="MEW5288390.1"/>
    </source>
</evidence>
<proteinExistence type="predicted"/>
<dbReference type="EMBL" id="JBFKZN010000002">
    <property type="protein sequence ID" value="MEW5288390.1"/>
    <property type="molecule type" value="Genomic_DNA"/>
</dbReference>
<protein>
    <recommendedName>
        <fullName evidence="3">Transposase</fullName>
    </recommendedName>
</protein>
<accession>A0ABV3MXV0</accession>
<dbReference type="Proteomes" id="UP001554567">
    <property type="component" value="Unassembled WGS sequence"/>
</dbReference>